<evidence type="ECO:0000256" key="4">
    <source>
        <dbReference type="ARBA" id="ARBA00023136"/>
    </source>
</evidence>
<proteinExistence type="predicted"/>
<name>A0A382MJG8_9ZZZZ</name>
<evidence type="ECO:0000256" key="1">
    <source>
        <dbReference type="ARBA" id="ARBA00004141"/>
    </source>
</evidence>
<sequence length="162" mass="18337">MNVFMLGKPQIIEKIRTLGKTPWWRTIETILIGGAFIAVGINHFTDPDFFEAIVPRWFWSPSFANQVSGALEIGLGAALIPVWTRRYAAWGLLILLVLVYPANIDMLINDVDVVTNELGETVRVEDASGVFLRNLIRLPFQFVFALLVWRHARKPSNLSKES</sequence>
<accession>A0A382MJG8</accession>
<keyword evidence="4 5" id="KW-0472">Membrane</keyword>
<feature type="domain" description="Methylamine utilisation protein MauE" evidence="6">
    <location>
        <begin position="29"/>
        <end position="98"/>
    </location>
</feature>
<dbReference type="EMBL" id="UINC01093272">
    <property type="protein sequence ID" value="SVC47562.1"/>
    <property type="molecule type" value="Genomic_DNA"/>
</dbReference>
<feature type="transmembrane region" description="Helical" evidence="5">
    <location>
        <begin position="87"/>
        <end position="108"/>
    </location>
</feature>
<reference evidence="7" key="1">
    <citation type="submission" date="2018-05" db="EMBL/GenBank/DDBJ databases">
        <authorList>
            <person name="Lanie J.A."/>
            <person name="Ng W.-L."/>
            <person name="Kazmierczak K.M."/>
            <person name="Andrzejewski T.M."/>
            <person name="Davidsen T.M."/>
            <person name="Wayne K.J."/>
            <person name="Tettelin H."/>
            <person name="Glass J.I."/>
            <person name="Rusch D."/>
            <person name="Podicherti R."/>
            <person name="Tsui H.-C.T."/>
            <person name="Winkler M.E."/>
        </authorList>
    </citation>
    <scope>NUCLEOTIDE SEQUENCE</scope>
</reference>
<feature type="transmembrane region" description="Helical" evidence="5">
    <location>
        <begin position="57"/>
        <end position="80"/>
    </location>
</feature>
<dbReference type="AlphaFoldDB" id="A0A382MJG8"/>
<feature type="transmembrane region" description="Helical" evidence="5">
    <location>
        <begin position="23"/>
        <end position="45"/>
    </location>
</feature>
<comment type="subcellular location">
    <subcellularLocation>
        <location evidence="1">Membrane</location>
        <topology evidence="1">Multi-pass membrane protein</topology>
    </subcellularLocation>
</comment>
<evidence type="ECO:0000256" key="5">
    <source>
        <dbReference type="SAM" id="Phobius"/>
    </source>
</evidence>
<evidence type="ECO:0000256" key="2">
    <source>
        <dbReference type="ARBA" id="ARBA00022692"/>
    </source>
</evidence>
<evidence type="ECO:0000259" key="6">
    <source>
        <dbReference type="Pfam" id="PF07291"/>
    </source>
</evidence>
<keyword evidence="2 5" id="KW-0812">Transmembrane</keyword>
<dbReference type="GO" id="GO:0030416">
    <property type="term" value="P:methylamine metabolic process"/>
    <property type="evidence" value="ECO:0007669"/>
    <property type="project" value="InterPro"/>
</dbReference>
<dbReference type="Pfam" id="PF07291">
    <property type="entry name" value="MauE"/>
    <property type="match status" value="1"/>
</dbReference>
<organism evidence="7">
    <name type="scientific">marine metagenome</name>
    <dbReference type="NCBI Taxonomy" id="408172"/>
    <lineage>
        <taxon>unclassified sequences</taxon>
        <taxon>metagenomes</taxon>
        <taxon>ecological metagenomes</taxon>
    </lineage>
</organism>
<dbReference type="InterPro" id="IPR009908">
    <property type="entry name" value="Methylamine_util_MauE"/>
</dbReference>
<dbReference type="PANTHER" id="PTHR36974:SF1">
    <property type="entry name" value="DOXX FAMILY MEMBRANE PROTEIN"/>
    <property type="match status" value="1"/>
</dbReference>
<protein>
    <recommendedName>
        <fullName evidence="6">Methylamine utilisation protein MauE domain-containing protein</fullName>
    </recommendedName>
</protein>
<evidence type="ECO:0000256" key="3">
    <source>
        <dbReference type="ARBA" id="ARBA00022989"/>
    </source>
</evidence>
<gene>
    <name evidence="7" type="ORF">METZ01_LOCUS300416</name>
</gene>
<keyword evidence="3 5" id="KW-1133">Transmembrane helix</keyword>
<dbReference type="GO" id="GO:0016020">
    <property type="term" value="C:membrane"/>
    <property type="evidence" value="ECO:0007669"/>
    <property type="project" value="UniProtKB-SubCell"/>
</dbReference>
<evidence type="ECO:0000313" key="7">
    <source>
        <dbReference type="EMBL" id="SVC47562.1"/>
    </source>
</evidence>
<dbReference type="PANTHER" id="PTHR36974">
    <property type="entry name" value="MEMBRANE PROTEIN-RELATED"/>
    <property type="match status" value="1"/>
</dbReference>